<protein>
    <submittedName>
        <fullName evidence="2">NAD-dependent epimerase/dehydratase family protein</fullName>
    </submittedName>
</protein>
<sequence>MNILITGIHGFVGSNLVSALKKKHQIYGLDIVAAEKDGVINTFSWDDLDKEMPEFDAVIHLAGKAHDTKNKSAAETYFRINTGLTQRIFDWFLVQSSIKKFIFFSTVKSAADSVQGGILTEECVPIPIGPYGESKIQAENYIIEKFVPEALDNLYHAFGDSSVYPDKQVYIMRPCMIHGPGNKGNLNLLYNVVSKGIPWPLGAFENHRSFTSIQNLCTVIEGLLTQKVVSGIYHMADDEALSTNELIEVICEVLGKKANIWCIPKGVMNVMAKIGGWLHLPLNPNRMQKLVENYVVSNAKIKKVLGLQKMPVSAKEGLTYTILSFKKR</sequence>
<dbReference type="RefSeq" id="WP_010800062.1">
    <property type="nucleotide sequence ID" value="NZ_CAJSYT010000021.1"/>
</dbReference>
<dbReference type="Gene3D" id="3.40.50.720">
    <property type="entry name" value="NAD(P)-binding Rossmann-like Domain"/>
    <property type="match status" value="1"/>
</dbReference>
<evidence type="ECO:0000259" key="1">
    <source>
        <dbReference type="Pfam" id="PF01370"/>
    </source>
</evidence>
<evidence type="ECO:0000313" key="2">
    <source>
        <dbReference type="EMBL" id="MRY13505.1"/>
    </source>
</evidence>
<feature type="domain" description="NAD-dependent epimerase/dehydratase" evidence="1">
    <location>
        <begin position="3"/>
        <end position="143"/>
    </location>
</feature>
<dbReference type="PANTHER" id="PTHR43245:SF58">
    <property type="entry name" value="BLL5923 PROTEIN"/>
    <property type="match status" value="1"/>
</dbReference>
<gene>
    <name evidence="2" type="ORF">GKE01_18850</name>
</gene>
<dbReference type="InterPro" id="IPR050177">
    <property type="entry name" value="Lipid_A_modif_metabolic_enz"/>
</dbReference>
<proteinExistence type="predicted"/>
<dbReference type="AlphaFoldDB" id="A0A6G1ZI62"/>
<dbReference type="Pfam" id="PF01370">
    <property type="entry name" value="Epimerase"/>
    <property type="match status" value="1"/>
</dbReference>
<accession>A0A6G1ZI62</accession>
<dbReference type="InterPro" id="IPR001509">
    <property type="entry name" value="Epimerase_deHydtase"/>
</dbReference>
<reference evidence="2" key="1">
    <citation type="journal article" date="2019" name="Nat. Med.">
        <title>A library of human gut bacterial isolates paired with longitudinal multiomics data enables mechanistic microbiome research.</title>
        <authorList>
            <person name="Poyet M."/>
            <person name="Groussin M."/>
            <person name="Gibbons S.M."/>
            <person name="Avila-Pacheco J."/>
            <person name="Jiang X."/>
            <person name="Kearney S.M."/>
            <person name="Perrotta A.R."/>
            <person name="Berdy B."/>
            <person name="Zhao S."/>
            <person name="Lieberman T.D."/>
            <person name="Swanson P.K."/>
            <person name="Smith M."/>
            <person name="Roesemann S."/>
            <person name="Alexander J.E."/>
            <person name="Rich S.A."/>
            <person name="Livny J."/>
            <person name="Vlamakis H."/>
            <person name="Clish C."/>
            <person name="Bullock K."/>
            <person name="Deik A."/>
            <person name="Scott J."/>
            <person name="Pierce K.A."/>
            <person name="Xavier R.J."/>
            <person name="Alm E.J."/>
        </authorList>
    </citation>
    <scope>NUCLEOTIDE SEQUENCE</scope>
    <source>
        <strain evidence="2">BIOML-A4</strain>
    </source>
</reference>
<dbReference type="InterPro" id="IPR036291">
    <property type="entry name" value="NAD(P)-bd_dom_sf"/>
</dbReference>
<name>A0A6G1ZI62_9BACT</name>
<organism evidence="2">
    <name type="scientific">Parabacteroides goldsteinii</name>
    <dbReference type="NCBI Taxonomy" id="328812"/>
    <lineage>
        <taxon>Bacteria</taxon>
        <taxon>Pseudomonadati</taxon>
        <taxon>Bacteroidota</taxon>
        <taxon>Bacteroidia</taxon>
        <taxon>Bacteroidales</taxon>
        <taxon>Tannerellaceae</taxon>
        <taxon>Parabacteroides</taxon>
    </lineage>
</organism>
<comment type="caution">
    <text evidence="2">The sequence shown here is derived from an EMBL/GenBank/DDBJ whole genome shotgun (WGS) entry which is preliminary data.</text>
</comment>
<dbReference type="PANTHER" id="PTHR43245">
    <property type="entry name" value="BIFUNCTIONAL POLYMYXIN RESISTANCE PROTEIN ARNA"/>
    <property type="match status" value="1"/>
</dbReference>
<dbReference type="SUPFAM" id="SSF51735">
    <property type="entry name" value="NAD(P)-binding Rossmann-fold domains"/>
    <property type="match status" value="1"/>
</dbReference>
<dbReference type="EMBL" id="WKLP01000031">
    <property type="protein sequence ID" value="MRY13505.1"/>
    <property type="molecule type" value="Genomic_DNA"/>
</dbReference>